<organism evidence="1">
    <name type="scientific">viral metagenome</name>
    <dbReference type="NCBI Taxonomy" id="1070528"/>
    <lineage>
        <taxon>unclassified sequences</taxon>
        <taxon>metagenomes</taxon>
        <taxon>organismal metagenomes</taxon>
    </lineage>
</organism>
<gene>
    <name evidence="1" type="ORF">MM415A00984_0002</name>
</gene>
<reference evidence="1" key="1">
    <citation type="submission" date="2020-03" db="EMBL/GenBank/DDBJ databases">
        <title>The deep terrestrial virosphere.</title>
        <authorList>
            <person name="Holmfeldt K."/>
            <person name="Nilsson E."/>
            <person name="Simone D."/>
            <person name="Lopez-Fernandez M."/>
            <person name="Wu X."/>
            <person name="de Brujin I."/>
            <person name="Lundin D."/>
            <person name="Andersson A."/>
            <person name="Bertilsson S."/>
            <person name="Dopson M."/>
        </authorList>
    </citation>
    <scope>NUCLEOTIDE SEQUENCE</scope>
    <source>
        <strain evidence="1">MM415A00984</strain>
    </source>
</reference>
<dbReference type="EMBL" id="MT142354">
    <property type="protein sequence ID" value="QJA78787.1"/>
    <property type="molecule type" value="Genomic_DNA"/>
</dbReference>
<protein>
    <submittedName>
        <fullName evidence="1">Uncharacterized protein</fullName>
    </submittedName>
</protein>
<proteinExistence type="predicted"/>
<accession>A0A6M3KA98</accession>
<dbReference type="AlphaFoldDB" id="A0A6M3KA98"/>
<name>A0A6M3KA98_9ZZZZ</name>
<evidence type="ECO:0000313" key="1">
    <source>
        <dbReference type="EMBL" id="QJA78787.1"/>
    </source>
</evidence>
<sequence length="77" mass="8730">MGQIYLRKKDACLILGDKGRLLLGLPALEDDEDVPDHVTYLAMLACLIKSVDKGFGRYITKRYKEILRAMSEDNEAK</sequence>